<dbReference type="PANTHER" id="PTHR46822">
    <property type="entry name" value="COILED-COIL ALPHA-HELICAL ROD PROTEIN 1"/>
    <property type="match status" value="1"/>
</dbReference>
<evidence type="ECO:0000256" key="12">
    <source>
        <dbReference type="SAM" id="MobiDB-lite"/>
    </source>
</evidence>
<dbReference type="GO" id="GO:0005814">
    <property type="term" value="C:centriole"/>
    <property type="evidence" value="ECO:0007669"/>
    <property type="project" value="TreeGrafter"/>
</dbReference>
<keyword evidence="14" id="KW-1185">Reference proteome</keyword>
<dbReference type="GO" id="GO:0005634">
    <property type="term" value="C:nucleus"/>
    <property type="evidence" value="ECO:0007669"/>
    <property type="project" value="UniProtKB-SubCell"/>
</dbReference>
<keyword evidence="5" id="KW-0217">Developmental protein</keyword>
<dbReference type="Proteomes" id="UP001152320">
    <property type="component" value="Chromosome 7"/>
</dbReference>
<evidence type="ECO:0000256" key="10">
    <source>
        <dbReference type="ARBA" id="ARBA00031932"/>
    </source>
</evidence>
<keyword evidence="6" id="KW-0963">Cytoplasm</keyword>
<keyword evidence="7" id="KW-0221">Differentiation</keyword>
<evidence type="ECO:0000256" key="7">
    <source>
        <dbReference type="ARBA" id="ARBA00022782"/>
    </source>
</evidence>
<evidence type="ECO:0000256" key="5">
    <source>
        <dbReference type="ARBA" id="ARBA00022473"/>
    </source>
</evidence>
<evidence type="ECO:0000256" key="8">
    <source>
        <dbReference type="ARBA" id="ARBA00023054"/>
    </source>
</evidence>
<dbReference type="PANTHER" id="PTHR46822:SF1">
    <property type="entry name" value="COILED-COIL ALPHA-HELICAL ROD PROTEIN 1"/>
    <property type="match status" value="1"/>
</dbReference>
<evidence type="ECO:0000256" key="9">
    <source>
        <dbReference type="ARBA" id="ARBA00023242"/>
    </source>
</evidence>
<evidence type="ECO:0000256" key="1">
    <source>
        <dbReference type="ARBA" id="ARBA00003936"/>
    </source>
</evidence>
<evidence type="ECO:0000256" key="2">
    <source>
        <dbReference type="ARBA" id="ARBA00004123"/>
    </source>
</evidence>
<evidence type="ECO:0000256" key="11">
    <source>
        <dbReference type="SAM" id="Coils"/>
    </source>
</evidence>
<feature type="coiled-coil region" evidence="11">
    <location>
        <begin position="382"/>
        <end position="430"/>
    </location>
</feature>
<evidence type="ECO:0000313" key="14">
    <source>
        <dbReference type="Proteomes" id="UP001152320"/>
    </source>
</evidence>
<dbReference type="InterPro" id="IPR009800">
    <property type="entry name" value="HCR"/>
</dbReference>
<organism evidence="13 14">
    <name type="scientific">Holothuria leucospilota</name>
    <name type="common">Black long sea cucumber</name>
    <name type="synonym">Mertensiothuria leucospilota</name>
    <dbReference type="NCBI Taxonomy" id="206669"/>
    <lineage>
        <taxon>Eukaryota</taxon>
        <taxon>Metazoa</taxon>
        <taxon>Echinodermata</taxon>
        <taxon>Eleutherozoa</taxon>
        <taxon>Echinozoa</taxon>
        <taxon>Holothuroidea</taxon>
        <taxon>Aspidochirotacea</taxon>
        <taxon>Aspidochirotida</taxon>
        <taxon>Holothuriidae</taxon>
        <taxon>Holothuria</taxon>
    </lineage>
</organism>
<evidence type="ECO:0000256" key="3">
    <source>
        <dbReference type="ARBA" id="ARBA00004496"/>
    </source>
</evidence>
<feature type="compositionally biased region" description="Basic residues" evidence="12">
    <location>
        <begin position="785"/>
        <end position="794"/>
    </location>
</feature>
<feature type="compositionally biased region" description="Acidic residues" evidence="12">
    <location>
        <begin position="760"/>
        <end position="771"/>
    </location>
</feature>
<dbReference type="EMBL" id="JAIZAY010000007">
    <property type="protein sequence ID" value="KAJ8038927.1"/>
    <property type="molecule type" value="Genomic_DNA"/>
</dbReference>
<comment type="subcellular location">
    <subcellularLocation>
        <location evidence="3">Cytoplasm</location>
    </subcellularLocation>
    <subcellularLocation>
        <location evidence="2">Nucleus</location>
    </subcellularLocation>
</comment>
<dbReference type="GO" id="GO:0005737">
    <property type="term" value="C:cytoplasm"/>
    <property type="evidence" value="ECO:0007669"/>
    <property type="project" value="UniProtKB-SubCell"/>
</dbReference>
<dbReference type="AlphaFoldDB" id="A0A9Q1C5C5"/>
<reference evidence="13" key="1">
    <citation type="submission" date="2021-10" db="EMBL/GenBank/DDBJ databases">
        <title>Tropical sea cucumber genome reveals ecological adaptation and Cuvierian tubules defense mechanism.</title>
        <authorList>
            <person name="Chen T."/>
        </authorList>
    </citation>
    <scope>NUCLEOTIDE SEQUENCE</scope>
    <source>
        <strain evidence="13">Nanhai2018</strain>
        <tissue evidence="13">Muscle</tissue>
    </source>
</reference>
<gene>
    <name evidence="13" type="ORF">HOLleu_16490</name>
</gene>
<feature type="coiled-coil region" evidence="11">
    <location>
        <begin position="228"/>
        <end position="325"/>
    </location>
</feature>
<comment type="caution">
    <text evidence="13">The sequence shown here is derived from an EMBL/GenBank/DDBJ whole genome shotgun (WGS) entry which is preliminary data.</text>
</comment>
<evidence type="ECO:0000256" key="4">
    <source>
        <dbReference type="ARBA" id="ARBA00016468"/>
    </source>
</evidence>
<accession>A0A9Q1C5C5</accession>
<dbReference type="OrthoDB" id="193258at2759"/>
<feature type="region of interest" description="Disordered" evidence="12">
    <location>
        <begin position="760"/>
        <end position="797"/>
    </location>
</feature>
<proteinExistence type="predicted"/>
<dbReference type="Pfam" id="PF07111">
    <property type="entry name" value="HCR"/>
    <property type="match status" value="1"/>
</dbReference>
<feature type="region of interest" description="Disordered" evidence="12">
    <location>
        <begin position="1"/>
        <end position="25"/>
    </location>
</feature>
<dbReference type="GO" id="GO:0030154">
    <property type="term" value="P:cell differentiation"/>
    <property type="evidence" value="ECO:0007669"/>
    <property type="project" value="UniProtKB-KW"/>
</dbReference>
<keyword evidence="8 11" id="KW-0175">Coiled coil</keyword>
<sequence length="825" mass="95233">MMAASLKAPSDFAKPFEGKNLKGNLLTPDSLLLPRVKTQKEKITKAITIPSGTQTESRWMPEEPYPTTTQRSKSKLLSVHRQPDIIVSPSATAVPSEIRAKVDVHQYQPHPVTHVPPTPVYQPPPQPPSQEDLSMVHLKHTAEVISRQAADIANLKTEAEQMTSKHYQEKAKLQRQLEETENRCKEDVSRLQNEITHLKELHSEQVSHDKKLHVTEMTVLKDELGATQKQLKETETLLQQKVNDLEGRLRAAEEENTSAVVRYEKDLREKNEALQKSNAQLMQMKVYIQDCRPSVKTVTEWEVEKKEMEKKIKDLQNVIDSMKETEQYTNIRLSSTQQILVLQEAEVLKSQKESSPDLAASILLTKWREKVYAMLVQQKSQELIADKENREWESKVRKLEEKLQMADTTIQRLEHTLSDKEAELNLEKQMSLARHSELQSTEEIAASLDNHLTAWEESGKDIKRMLTSNQEFFSERMTTIHKALNKLTAAEQRINFAASRVDLLKDLFARKESSWRLAMSKVTGTTAVCQSRDTTTQTDSVQNEDSLPWEEMKSELQNVRKERDLLASELRELSEKTEQRVKDAMQSLEEQLREQRNKNSVLEGELQQGSKDLNALREEIRHREQELQDLTETNASLKVTLAKVQSKADTASDERCAALEDKHQMEIKEMEKRLNEARREHAKAVVSYRQMERQLARDKERANESLQGRETYLNQEIERLKVKLKEAEKEKNLLMTTLKQEGLISKYKSYRRAAKNLNEEMQEEDAFDEDQENRPPVGDQETTKIQRKVKMRKNHKEDASLSVMLQEVQSLAAKVLREELAEDAT</sequence>
<evidence type="ECO:0000256" key="6">
    <source>
        <dbReference type="ARBA" id="ARBA00022490"/>
    </source>
</evidence>
<protein>
    <recommendedName>
        <fullName evidence="4">Coiled-coil alpha-helical rod protein 1</fullName>
    </recommendedName>
    <alternativeName>
        <fullName evidence="10">Alpha-helical coiled-coil rod protein</fullName>
    </alternativeName>
</protein>
<feature type="region of interest" description="Disordered" evidence="12">
    <location>
        <begin position="47"/>
        <end position="77"/>
    </location>
</feature>
<comment type="function">
    <text evidence="1">May be a regulator of keratinocyte proliferation or differentiation.</text>
</comment>
<keyword evidence="9" id="KW-0539">Nucleus</keyword>
<evidence type="ECO:0000313" key="13">
    <source>
        <dbReference type="EMBL" id="KAJ8038927.1"/>
    </source>
</evidence>
<name>A0A9Q1C5C5_HOLLE</name>
<dbReference type="GO" id="GO:0006611">
    <property type="term" value="P:protein export from nucleus"/>
    <property type="evidence" value="ECO:0007669"/>
    <property type="project" value="TreeGrafter"/>
</dbReference>
<feature type="coiled-coil region" evidence="11">
    <location>
        <begin position="145"/>
        <end position="201"/>
    </location>
</feature>